<dbReference type="EMBL" id="JH597768">
    <property type="protein sequence ID" value="EHP69066.1"/>
    <property type="molecule type" value="Genomic_DNA"/>
</dbReference>
<evidence type="ECO:0000259" key="6">
    <source>
        <dbReference type="Pfam" id="PF02900"/>
    </source>
</evidence>
<evidence type="ECO:0000256" key="3">
    <source>
        <dbReference type="ARBA" id="ARBA00022723"/>
    </source>
</evidence>
<dbReference type="Proteomes" id="UP000003980">
    <property type="component" value="Unassembled WGS sequence"/>
</dbReference>
<dbReference type="Gene3D" id="3.40.830.10">
    <property type="entry name" value="LigB-like"/>
    <property type="match status" value="1"/>
</dbReference>
<name>H2C5I9_9CREN</name>
<evidence type="ECO:0000313" key="8">
    <source>
        <dbReference type="Proteomes" id="UP000003980"/>
    </source>
</evidence>
<dbReference type="eggNOG" id="arCOG01730">
    <property type="taxonomic scope" value="Archaea"/>
</dbReference>
<dbReference type="PANTHER" id="PTHR30096:SF0">
    <property type="entry name" value="4,5-DOPA DIOXYGENASE EXTRADIOL-LIKE PROTEIN"/>
    <property type="match status" value="1"/>
</dbReference>
<feature type="domain" description="Extradiol ring-cleavage dioxygenase class III enzyme subunit B" evidence="6">
    <location>
        <begin position="4"/>
        <end position="228"/>
    </location>
</feature>
<dbReference type="GO" id="GO:0008198">
    <property type="term" value="F:ferrous iron binding"/>
    <property type="evidence" value="ECO:0007669"/>
    <property type="project" value="InterPro"/>
</dbReference>
<dbReference type="AlphaFoldDB" id="H2C5I9"/>
<dbReference type="RefSeq" id="WP_009072703.1">
    <property type="nucleotide sequence ID" value="NZ_JH597768.1"/>
</dbReference>
<dbReference type="CDD" id="cd07363">
    <property type="entry name" value="45_DOPA_Dioxygenase"/>
    <property type="match status" value="1"/>
</dbReference>
<keyword evidence="8" id="KW-1185">Reference proteome</keyword>
<evidence type="ECO:0000256" key="1">
    <source>
        <dbReference type="ARBA" id="ARBA00001947"/>
    </source>
</evidence>
<dbReference type="Pfam" id="PF02900">
    <property type="entry name" value="LigB"/>
    <property type="match status" value="1"/>
</dbReference>
<dbReference type="SUPFAM" id="SSF53213">
    <property type="entry name" value="LigB-like"/>
    <property type="match status" value="1"/>
</dbReference>
<evidence type="ECO:0000256" key="5">
    <source>
        <dbReference type="ARBA" id="ARBA00023002"/>
    </source>
</evidence>
<dbReference type="GO" id="GO:0008270">
    <property type="term" value="F:zinc ion binding"/>
    <property type="evidence" value="ECO:0007669"/>
    <property type="project" value="InterPro"/>
</dbReference>
<proteinExistence type="inferred from homology"/>
<dbReference type="GO" id="GO:0016702">
    <property type="term" value="F:oxidoreductase activity, acting on single donors with incorporation of molecular oxygen, incorporation of two atoms of oxygen"/>
    <property type="evidence" value="ECO:0007669"/>
    <property type="project" value="UniProtKB-ARBA"/>
</dbReference>
<keyword evidence="4" id="KW-0862">Zinc</keyword>
<evidence type="ECO:0000313" key="7">
    <source>
        <dbReference type="EMBL" id="EHP69066.1"/>
    </source>
</evidence>
<keyword evidence="3" id="KW-0479">Metal-binding</keyword>
<dbReference type="HOGENOM" id="CLU_046582_2_1_2"/>
<dbReference type="STRING" id="671065.MetMK1DRAFT_00018120"/>
<dbReference type="InterPro" id="IPR014436">
    <property type="entry name" value="Extradiol_dOase_DODA"/>
</dbReference>
<dbReference type="PIRSF" id="PIRSF006157">
    <property type="entry name" value="Doxgns_DODA"/>
    <property type="match status" value="1"/>
</dbReference>
<protein>
    <recommendedName>
        <fullName evidence="6">Extradiol ring-cleavage dioxygenase class III enzyme subunit B domain-containing protein</fullName>
    </recommendedName>
</protein>
<evidence type="ECO:0000256" key="2">
    <source>
        <dbReference type="ARBA" id="ARBA00007581"/>
    </source>
</evidence>
<dbReference type="OrthoDB" id="57333at2157"/>
<comment type="similarity">
    <text evidence="2">Belongs to the DODA-type extradiol aromatic ring-opening dioxygenase family.</text>
</comment>
<sequence>MLSAFVSHGSPTILVEDIPWKGMMRDLGQRIMKEWRPESVVVISPHFISWSGTHLVEIQEKLECIQDYYGFPDELYKFCYSAKNDTELAMNIIRVGKEMGLDVEADQSWGLDHGAWIPLSFMFPGIRTVTVSITDQGPDVHFKLGQAIAKASRGKRVVLLGTGSPTHRLEGMYLKLKPRQSAFDRLLISLIEECKVREIMELPKRKEWIEAQPEGLLNPLYVALGFSSPKTCSVLGYDIPWGGVSMLAALFQGDQGNE</sequence>
<dbReference type="PANTHER" id="PTHR30096">
    <property type="entry name" value="4,5-DOPA DIOXYGENASE EXTRADIOL-LIKE PROTEIN"/>
    <property type="match status" value="1"/>
</dbReference>
<gene>
    <name evidence="7" type="ORF">MetMK1DRAFT_00018120</name>
</gene>
<comment type="cofactor">
    <cofactor evidence="1">
        <name>Zn(2+)</name>
        <dbReference type="ChEBI" id="CHEBI:29105"/>
    </cofactor>
</comment>
<dbReference type="InterPro" id="IPR004183">
    <property type="entry name" value="Xdiol_dOase_suB"/>
</dbReference>
<keyword evidence="5" id="KW-0560">Oxidoreductase</keyword>
<reference evidence="7 8" key="1">
    <citation type="submission" date="2012-01" db="EMBL/GenBank/DDBJ databases">
        <title>Improved High-Quality Draft sequence of Metallosphaera yellowstonensis MK1.</title>
        <authorList>
            <consortium name="US DOE Joint Genome Institute"/>
            <person name="Lucas S."/>
            <person name="Han J."/>
            <person name="Cheng J.-F."/>
            <person name="Goodwin L."/>
            <person name="Pitluck S."/>
            <person name="Peters L."/>
            <person name="Teshima H."/>
            <person name="Detter J.C."/>
            <person name="Han C."/>
            <person name="Tapia R."/>
            <person name="Land M."/>
            <person name="Hauser L."/>
            <person name="Kyrpides N."/>
            <person name="Kozubal M."/>
            <person name="Macur R.E."/>
            <person name="Jay Z."/>
            <person name="Inskeep W."/>
            <person name="Woyke T."/>
        </authorList>
    </citation>
    <scope>NUCLEOTIDE SEQUENCE [LARGE SCALE GENOMIC DNA]</scope>
    <source>
        <strain evidence="7 8">MK1</strain>
    </source>
</reference>
<organism evidence="7 8">
    <name type="scientific">Metallosphaera yellowstonensis MK1</name>
    <dbReference type="NCBI Taxonomy" id="671065"/>
    <lineage>
        <taxon>Archaea</taxon>
        <taxon>Thermoproteota</taxon>
        <taxon>Thermoprotei</taxon>
        <taxon>Sulfolobales</taxon>
        <taxon>Sulfolobaceae</taxon>
        <taxon>Metallosphaera</taxon>
    </lineage>
</organism>
<accession>H2C5I9</accession>
<evidence type="ECO:0000256" key="4">
    <source>
        <dbReference type="ARBA" id="ARBA00022833"/>
    </source>
</evidence>